<evidence type="ECO:0000313" key="4">
    <source>
        <dbReference type="Proteomes" id="UP000015453"/>
    </source>
</evidence>
<dbReference type="InterPro" id="IPR044277">
    <property type="entry name" value="GIP1"/>
</dbReference>
<evidence type="ECO:0000256" key="1">
    <source>
        <dbReference type="SAM" id="MobiDB-lite"/>
    </source>
</evidence>
<evidence type="ECO:0000313" key="3">
    <source>
        <dbReference type="EMBL" id="EPS69701.1"/>
    </source>
</evidence>
<evidence type="ECO:0000259" key="2">
    <source>
        <dbReference type="Pfam" id="PF06972"/>
    </source>
</evidence>
<dbReference type="InterPro" id="IPR009719">
    <property type="entry name" value="GIP1_N"/>
</dbReference>
<gene>
    <name evidence="3" type="ORF">M569_05071</name>
</gene>
<accession>S8CXF3</accession>
<comment type="caution">
    <text evidence="3">The sequence shown here is derived from an EMBL/GenBank/DDBJ whole genome shotgun (WGS) entry which is preliminary data.</text>
</comment>
<feature type="compositionally biased region" description="Basic and acidic residues" evidence="1">
    <location>
        <begin position="84"/>
        <end position="96"/>
    </location>
</feature>
<dbReference type="GO" id="GO:0051082">
    <property type="term" value="F:unfolded protein binding"/>
    <property type="evidence" value="ECO:0007669"/>
    <property type="project" value="TreeGrafter"/>
</dbReference>
<dbReference type="SUPFAM" id="SSF46934">
    <property type="entry name" value="UBA-like"/>
    <property type="match status" value="1"/>
</dbReference>
<keyword evidence="4" id="KW-1185">Reference proteome</keyword>
<dbReference type="AlphaFoldDB" id="S8CXF3"/>
<protein>
    <recommendedName>
        <fullName evidence="2">GBF-interacting protein 1 N-terminal domain-containing protein</fullName>
    </recommendedName>
</protein>
<dbReference type="PANTHER" id="PTHR46775:SF1">
    <property type="entry name" value="FLOCCULATION PROTEIN (DUF1296)"/>
    <property type="match status" value="1"/>
</dbReference>
<dbReference type="InterPro" id="IPR009060">
    <property type="entry name" value="UBA-like_sf"/>
</dbReference>
<dbReference type="EMBL" id="AUSU01002009">
    <property type="protein sequence ID" value="EPS69701.1"/>
    <property type="molecule type" value="Genomic_DNA"/>
</dbReference>
<feature type="domain" description="GBF-interacting protein 1 N-terminal" evidence="2">
    <location>
        <begin position="26"/>
        <end position="86"/>
    </location>
</feature>
<dbReference type="PANTHER" id="PTHR46775">
    <property type="entry name" value="FLOCCULATION PROTEIN (DUF1296)"/>
    <property type="match status" value="1"/>
</dbReference>
<dbReference type="OrthoDB" id="657470at2759"/>
<feature type="region of interest" description="Disordered" evidence="1">
    <location>
        <begin position="77"/>
        <end position="96"/>
    </location>
</feature>
<dbReference type="Proteomes" id="UP000015453">
    <property type="component" value="Unassembled WGS sequence"/>
</dbReference>
<dbReference type="Pfam" id="PF06972">
    <property type="entry name" value="GIP1_N"/>
    <property type="match status" value="1"/>
</dbReference>
<sequence>GYGALFRGLLKKMNSGVKGSTTRVSIPIGVKKTIENIKEITGNNHSEDEIYAMLKECAMDPNETTDKLLHLDTFHEVKRKRDRKKENPNKEPADLKWKQGTLVRSNRVGRANYMGRYTPQ</sequence>
<organism evidence="3 4">
    <name type="scientific">Genlisea aurea</name>
    <dbReference type="NCBI Taxonomy" id="192259"/>
    <lineage>
        <taxon>Eukaryota</taxon>
        <taxon>Viridiplantae</taxon>
        <taxon>Streptophyta</taxon>
        <taxon>Embryophyta</taxon>
        <taxon>Tracheophyta</taxon>
        <taxon>Spermatophyta</taxon>
        <taxon>Magnoliopsida</taxon>
        <taxon>eudicotyledons</taxon>
        <taxon>Gunneridae</taxon>
        <taxon>Pentapetalae</taxon>
        <taxon>asterids</taxon>
        <taxon>lamiids</taxon>
        <taxon>Lamiales</taxon>
        <taxon>Lentibulariaceae</taxon>
        <taxon>Genlisea</taxon>
    </lineage>
</organism>
<feature type="non-terminal residue" evidence="3">
    <location>
        <position position="120"/>
    </location>
</feature>
<proteinExistence type="predicted"/>
<reference evidence="3 4" key="1">
    <citation type="journal article" date="2013" name="BMC Genomics">
        <title>The miniature genome of a carnivorous plant Genlisea aurea contains a low number of genes and short non-coding sequences.</title>
        <authorList>
            <person name="Leushkin E.V."/>
            <person name="Sutormin R.A."/>
            <person name="Nabieva E.R."/>
            <person name="Penin A.A."/>
            <person name="Kondrashov A.S."/>
            <person name="Logacheva M.D."/>
        </authorList>
    </citation>
    <scope>NUCLEOTIDE SEQUENCE [LARGE SCALE GENOMIC DNA]</scope>
</reference>
<feature type="non-terminal residue" evidence="3">
    <location>
        <position position="1"/>
    </location>
</feature>
<name>S8CXF3_9LAMI</name>